<dbReference type="InterPro" id="IPR001387">
    <property type="entry name" value="Cro/C1-type_HTH"/>
</dbReference>
<sequence>MLTSSTTTNTASSLDTVPVPHPGEILFAEFLQPLGITQYRLAKEIRTTDSQISKLVRGSIGVSADMALRLSAFFGNSAEFWLGLQEEYDLWHARQTTDISHITAWHK</sequence>
<dbReference type="Gene3D" id="1.10.260.40">
    <property type="entry name" value="lambda repressor-like DNA-binding domains"/>
    <property type="match status" value="1"/>
</dbReference>
<dbReference type="SUPFAM" id="SSF47413">
    <property type="entry name" value="lambda repressor-like DNA-binding domains"/>
    <property type="match status" value="1"/>
</dbReference>
<dbReference type="CDD" id="cd00093">
    <property type="entry name" value="HTH_XRE"/>
    <property type="match status" value="1"/>
</dbReference>
<dbReference type="RefSeq" id="WP_043014658.1">
    <property type="nucleotide sequence ID" value="NZ_JAKMUV010000001.1"/>
</dbReference>
<keyword evidence="4" id="KW-1185">Reference proteome</keyword>
<dbReference type="Proteomes" id="UP001146505">
    <property type="component" value="Unassembled WGS sequence"/>
</dbReference>
<evidence type="ECO:0000313" key="3">
    <source>
        <dbReference type="EMBL" id="MCZ9304239.1"/>
    </source>
</evidence>
<dbReference type="GO" id="GO:0003677">
    <property type="term" value="F:DNA binding"/>
    <property type="evidence" value="ECO:0007669"/>
    <property type="project" value="UniProtKB-KW"/>
</dbReference>
<name>A0A9X3M598_9CORY</name>
<protein>
    <submittedName>
        <fullName evidence="3">HigA family addiction module antitoxin</fullName>
    </submittedName>
</protein>
<dbReference type="AlphaFoldDB" id="A0A9X3M598"/>
<accession>A0A9X3M598</accession>
<keyword evidence="1" id="KW-0238">DNA-binding</keyword>
<dbReference type="EMBL" id="JAKMUV010000001">
    <property type="protein sequence ID" value="MCZ9304239.1"/>
    <property type="molecule type" value="Genomic_DNA"/>
</dbReference>
<dbReference type="NCBIfam" id="TIGR02607">
    <property type="entry name" value="antidote_HigA"/>
    <property type="match status" value="1"/>
</dbReference>
<dbReference type="PANTHER" id="PTHR36924">
    <property type="entry name" value="ANTITOXIN HIGA-1"/>
    <property type="match status" value="1"/>
</dbReference>
<dbReference type="PANTHER" id="PTHR36924:SF1">
    <property type="entry name" value="ANTITOXIN HIGA-1"/>
    <property type="match status" value="1"/>
</dbReference>
<reference evidence="3" key="1">
    <citation type="submission" date="2022-02" db="EMBL/GenBank/DDBJ databases">
        <title>Corynebacterium sp. from urogenital microbiome.</title>
        <authorList>
            <person name="Cappelli E.A."/>
            <person name="Ribeiro T.G."/>
            <person name="Peixe L."/>
        </authorList>
    </citation>
    <scope>NUCLEOTIDE SEQUENCE</scope>
    <source>
        <strain evidence="3">C9Ua_112</strain>
    </source>
</reference>
<dbReference type="Pfam" id="PF01381">
    <property type="entry name" value="HTH_3"/>
    <property type="match status" value="1"/>
</dbReference>
<evidence type="ECO:0000256" key="1">
    <source>
        <dbReference type="ARBA" id="ARBA00023125"/>
    </source>
</evidence>
<dbReference type="GeneID" id="301812218"/>
<evidence type="ECO:0000259" key="2">
    <source>
        <dbReference type="PROSITE" id="PS50943"/>
    </source>
</evidence>
<dbReference type="PROSITE" id="PS50943">
    <property type="entry name" value="HTH_CROC1"/>
    <property type="match status" value="1"/>
</dbReference>
<gene>
    <name evidence="3" type="ORF">L8U58_01590</name>
</gene>
<proteinExistence type="predicted"/>
<dbReference type="InterPro" id="IPR010982">
    <property type="entry name" value="Lambda_DNA-bd_dom_sf"/>
</dbReference>
<dbReference type="InterPro" id="IPR013430">
    <property type="entry name" value="Toxin_antidote_HigA"/>
</dbReference>
<comment type="caution">
    <text evidence="3">The sequence shown here is derived from an EMBL/GenBank/DDBJ whole genome shotgun (WGS) entry which is preliminary data.</text>
</comment>
<dbReference type="SMART" id="SM00530">
    <property type="entry name" value="HTH_XRE"/>
    <property type="match status" value="1"/>
</dbReference>
<feature type="domain" description="HTH cro/C1-type" evidence="2">
    <location>
        <begin position="34"/>
        <end position="81"/>
    </location>
</feature>
<organism evidence="3 4">
    <name type="scientific">Corynebacterium macclintockiae</name>
    <dbReference type="NCBI Taxonomy" id="2913501"/>
    <lineage>
        <taxon>Bacteria</taxon>
        <taxon>Bacillati</taxon>
        <taxon>Actinomycetota</taxon>
        <taxon>Actinomycetes</taxon>
        <taxon>Mycobacteriales</taxon>
        <taxon>Corynebacteriaceae</taxon>
        <taxon>Corynebacterium</taxon>
    </lineage>
</organism>
<evidence type="ECO:0000313" key="4">
    <source>
        <dbReference type="Proteomes" id="UP001146505"/>
    </source>
</evidence>